<keyword evidence="1" id="KW-0472">Membrane</keyword>
<proteinExistence type="predicted"/>
<protein>
    <submittedName>
        <fullName evidence="2">Uncharacterized protein</fullName>
    </submittedName>
</protein>
<evidence type="ECO:0000313" key="3">
    <source>
        <dbReference type="Proteomes" id="UP000023152"/>
    </source>
</evidence>
<keyword evidence="1" id="KW-0812">Transmembrane</keyword>
<organism evidence="2 3">
    <name type="scientific">Reticulomyxa filosa</name>
    <dbReference type="NCBI Taxonomy" id="46433"/>
    <lineage>
        <taxon>Eukaryota</taxon>
        <taxon>Sar</taxon>
        <taxon>Rhizaria</taxon>
        <taxon>Retaria</taxon>
        <taxon>Foraminifera</taxon>
        <taxon>Monothalamids</taxon>
        <taxon>Reticulomyxidae</taxon>
        <taxon>Reticulomyxa</taxon>
    </lineage>
</organism>
<keyword evidence="1" id="KW-1133">Transmembrane helix</keyword>
<accession>X6PET3</accession>
<evidence type="ECO:0000313" key="2">
    <source>
        <dbReference type="EMBL" id="ETO36192.1"/>
    </source>
</evidence>
<comment type="caution">
    <text evidence="2">The sequence shown here is derived from an EMBL/GenBank/DDBJ whole genome shotgun (WGS) entry which is preliminary data.</text>
</comment>
<dbReference type="EMBL" id="ASPP01000915">
    <property type="protein sequence ID" value="ETO36192.1"/>
    <property type="molecule type" value="Genomic_DNA"/>
</dbReference>
<sequence>MHHIQTPEQEDIPKDEIDIQSKYAKLGLEYPINGITTNIGSCIEFVINALFKKWDYDIYKVPIMDCQKILRLFNEDNVPEIYFLVMIKWILIICRLITGKVGLNDYLYNIRSDSPYCIWREEEIVCGIKNYVAMSKNRFQILMYCPYRNISLLETEHGLESKLSSVQVRNRYQEKDLNNFQVFILNLNLTVFLLIIFALTFWSL</sequence>
<feature type="transmembrane region" description="Helical" evidence="1">
    <location>
        <begin position="180"/>
        <end position="202"/>
    </location>
</feature>
<dbReference type="Proteomes" id="UP000023152">
    <property type="component" value="Unassembled WGS sequence"/>
</dbReference>
<gene>
    <name evidence="2" type="ORF">RFI_00869</name>
</gene>
<keyword evidence="3" id="KW-1185">Reference proteome</keyword>
<reference evidence="2 3" key="1">
    <citation type="journal article" date="2013" name="Curr. Biol.">
        <title>The Genome of the Foraminiferan Reticulomyxa filosa.</title>
        <authorList>
            <person name="Glockner G."/>
            <person name="Hulsmann N."/>
            <person name="Schleicher M."/>
            <person name="Noegel A.A."/>
            <person name="Eichinger L."/>
            <person name="Gallinger C."/>
            <person name="Pawlowski J."/>
            <person name="Sierra R."/>
            <person name="Euteneuer U."/>
            <person name="Pillet L."/>
            <person name="Moustafa A."/>
            <person name="Platzer M."/>
            <person name="Groth M."/>
            <person name="Szafranski K."/>
            <person name="Schliwa M."/>
        </authorList>
    </citation>
    <scope>NUCLEOTIDE SEQUENCE [LARGE SCALE GENOMIC DNA]</scope>
</reference>
<name>X6PET3_RETFI</name>
<dbReference type="AlphaFoldDB" id="X6PET3"/>
<evidence type="ECO:0000256" key="1">
    <source>
        <dbReference type="SAM" id="Phobius"/>
    </source>
</evidence>